<keyword evidence="1" id="KW-0805">Transcription regulation</keyword>
<feature type="domain" description="RNA polymerase sigma-70 region 3" evidence="5">
    <location>
        <begin position="122"/>
        <end position="161"/>
    </location>
</feature>
<dbReference type="PANTHER" id="PTHR30385">
    <property type="entry name" value="SIGMA FACTOR F FLAGELLAR"/>
    <property type="match status" value="1"/>
</dbReference>
<feature type="domain" description="RNA polymerase sigma-70 region 2" evidence="6">
    <location>
        <begin position="40"/>
        <end position="109"/>
    </location>
</feature>
<dbReference type="SUPFAM" id="SSF88659">
    <property type="entry name" value="Sigma3 and sigma4 domains of RNA polymerase sigma factors"/>
    <property type="match status" value="2"/>
</dbReference>
<dbReference type="InterPro" id="IPR013325">
    <property type="entry name" value="RNA_pol_sigma_r2"/>
</dbReference>
<comment type="caution">
    <text evidence="8">The sequence shown here is derived from an EMBL/GenBank/DDBJ whole genome shotgun (WGS) entry which is preliminary data.</text>
</comment>
<evidence type="ECO:0000259" key="6">
    <source>
        <dbReference type="Pfam" id="PF04542"/>
    </source>
</evidence>
<keyword evidence="2" id="KW-0731">Sigma factor</keyword>
<accession>A0A5Q6RNZ0</accession>
<evidence type="ECO:0000256" key="2">
    <source>
        <dbReference type="ARBA" id="ARBA00023082"/>
    </source>
</evidence>
<organism evidence="8 9">
    <name type="scientific">Mumia zhuanghuii</name>
    <dbReference type="NCBI Taxonomy" id="2585211"/>
    <lineage>
        <taxon>Bacteria</taxon>
        <taxon>Bacillati</taxon>
        <taxon>Actinomycetota</taxon>
        <taxon>Actinomycetes</taxon>
        <taxon>Propionibacteriales</taxon>
        <taxon>Nocardioidaceae</taxon>
        <taxon>Mumia</taxon>
    </lineage>
</organism>
<dbReference type="InterPro" id="IPR014322">
    <property type="entry name" value="RNA_pol_sigma-B/F/G"/>
</dbReference>
<feature type="domain" description="RNA polymerase sigma-70 region 4" evidence="7">
    <location>
        <begin position="206"/>
        <end position="254"/>
    </location>
</feature>
<dbReference type="Pfam" id="PF04542">
    <property type="entry name" value="Sigma70_r2"/>
    <property type="match status" value="1"/>
</dbReference>
<dbReference type="PANTHER" id="PTHR30385:SF4">
    <property type="entry name" value="RNA POLYMERASE SIGMA-E FACTOR"/>
    <property type="match status" value="1"/>
</dbReference>
<dbReference type="NCBIfam" id="TIGR02937">
    <property type="entry name" value="sigma70-ECF"/>
    <property type="match status" value="1"/>
</dbReference>
<dbReference type="SUPFAM" id="SSF88946">
    <property type="entry name" value="Sigma2 domain of RNA polymerase sigma factors"/>
    <property type="match status" value="1"/>
</dbReference>
<dbReference type="InterPro" id="IPR013324">
    <property type="entry name" value="RNA_pol_sigma_r3/r4-like"/>
</dbReference>
<dbReference type="Proteomes" id="UP000307768">
    <property type="component" value="Unassembled WGS sequence"/>
</dbReference>
<dbReference type="GO" id="GO:0003677">
    <property type="term" value="F:DNA binding"/>
    <property type="evidence" value="ECO:0007669"/>
    <property type="project" value="UniProtKB-KW"/>
</dbReference>
<evidence type="ECO:0000259" key="7">
    <source>
        <dbReference type="Pfam" id="PF04545"/>
    </source>
</evidence>
<dbReference type="AlphaFoldDB" id="A0A5Q6RNZ0"/>
<sequence>MPQTDDGPTGPRDETDALFDALSALPSTSDDERAALRTRLIELNVSLVRQVARRYASWNFPLDDAVQIGSVGLIKAVDSFDPTLGHAFSSYAVPKIVGEIRHFLRDSNWIVRVPRRAQELQGAVAKARDDLTHELGRSPAISEIAERLGASPEDVVGAVESFRLRSANSLDSVNPDGAPDLAIEAAISVEERGFAHTENSLDLKAALERLTDDERHLLVRRFDEEMSQSQIAAELGVSQVQVSRLLRRTLERLRGHMGE</sequence>
<dbReference type="GO" id="GO:0016987">
    <property type="term" value="F:sigma factor activity"/>
    <property type="evidence" value="ECO:0007669"/>
    <property type="project" value="UniProtKB-KW"/>
</dbReference>
<keyword evidence="3" id="KW-0238">DNA-binding</keyword>
<protein>
    <submittedName>
        <fullName evidence="8">SigB/SigF/SigG family RNA polymerase sigma factor</fullName>
    </submittedName>
</protein>
<dbReference type="InterPro" id="IPR014284">
    <property type="entry name" value="RNA_pol_sigma-70_dom"/>
</dbReference>
<evidence type="ECO:0000259" key="5">
    <source>
        <dbReference type="Pfam" id="PF04539"/>
    </source>
</evidence>
<evidence type="ECO:0000313" key="8">
    <source>
        <dbReference type="EMBL" id="KAA1419745.1"/>
    </source>
</evidence>
<dbReference type="GO" id="GO:0006352">
    <property type="term" value="P:DNA-templated transcription initiation"/>
    <property type="evidence" value="ECO:0007669"/>
    <property type="project" value="InterPro"/>
</dbReference>
<dbReference type="Gene3D" id="1.10.10.10">
    <property type="entry name" value="Winged helix-like DNA-binding domain superfamily/Winged helix DNA-binding domain"/>
    <property type="match status" value="2"/>
</dbReference>
<evidence type="ECO:0000256" key="3">
    <source>
        <dbReference type="ARBA" id="ARBA00023125"/>
    </source>
</evidence>
<dbReference type="RefSeq" id="WP_149770968.1">
    <property type="nucleotide sequence ID" value="NZ_VDFQ02000006.1"/>
</dbReference>
<proteinExistence type="predicted"/>
<dbReference type="CDD" id="cd06171">
    <property type="entry name" value="Sigma70_r4"/>
    <property type="match status" value="1"/>
</dbReference>
<dbReference type="InterPro" id="IPR036388">
    <property type="entry name" value="WH-like_DNA-bd_sf"/>
</dbReference>
<name>A0A5Q6RNZ0_9ACTN</name>
<dbReference type="NCBIfam" id="TIGR02980">
    <property type="entry name" value="SigBFG"/>
    <property type="match status" value="1"/>
</dbReference>
<dbReference type="InterPro" id="IPR007630">
    <property type="entry name" value="RNA_pol_sigma70_r4"/>
</dbReference>
<dbReference type="EMBL" id="VDFQ02000006">
    <property type="protein sequence ID" value="KAA1419745.1"/>
    <property type="molecule type" value="Genomic_DNA"/>
</dbReference>
<dbReference type="Pfam" id="PF04539">
    <property type="entry name" value="Sigma70_r3"/>
    <property type="match status" value="1"/>
</dbReference>
<evidence type="ECO:0000256" key="4">
    <source>
        <dbReference type="ARBA" id="ARBA00023163"/>
    </source>
</evidence>
<dbReference type="InterPro" id="IPR000943">
    <property type="entry name" value="RNA_pol_sigma70"/>
</dbReference>
<keyword evidence="4" id="KW-0804">Transcription</keyword>
<dbReference type="InterPro" id="IPR007627">
    <property type="entry name" value="RNA_pol_sigma70_r2"/>
</dbReference>
<dbReference type="Pfam" id="PF04545">
    <property type="entry name" value="Sigma70_r4"/>
    <property type="match status" value="1"/>
</dbReference>
<reference evidence="8 9" key="1">
    <citation type="submission" date="2019-09" db="EMBL/GenBank/DDBJ databases">
        <title>Mumia zhuanghuii sp. nov. isolated from the intestinal contents of plateau pika (Ochotona curzoniae) in the Qinghai-Tibet plateau of China.</title>
        <authorList>
            <person name="Tian Z."/>
        </authorList>
    </citation>
    <scope>NUCLEOTIDE SEQUENCE [LARGE SCALE GENOMIC DNA]</scope>
    <source>
        <strain evidence="9">350</strain>
    </source>
</reference>
<dbReference type="PRINTS" id="PR00046">
    <property type="entry name" value="SIGMA70FCT"/>
</dbReference>
<evidence type="ECO:0000256" key="1">
    <source>
        <dbReference type="ARBA" id="ARBA00023015"/>
    </source>
</evidence>
<gene>
    <name evidence="8" type="ORF">FE697_017690</name>
</gene>
<evidence type="ECO:0000313" key="9">
    <source>
        <dbReference type="Proteomes" id="UP000307768"/>
    </source>
</evidence>
<dbReference type="Gene3D" id="1.20.120.1810">
    <property type="match status" value="1"/>
</dbReference>
<dbReference type="InterPro" id="IPR007624">
    <property type="entry name" value="RNA_pol_sigma70_r3"/>
</dbReference>
<dbReference type="OrthoDB" id="9804285at2"/>